<sequence length="141" mass="16289">MKSIPTSELLKQLNNANNLDEYFKQNQEYFLDNTISEYLYNVFAEKCLVKSRVFRKAEIDEIYGYQIFSGKKNPSRNTLIAICIGARFTLNEIQSALKIAGYATLYSKSKRDSIIIFGINNSKDVCEINEMLFEQNENTLN</sequence>
<dbReference type="EMBL" id="QROT01000006">
    <property type="protein sequence ID" value="RHL44580.1"/>
    <property type="molecule type" value="Genomic_DNA"/>
</dbReference>
<proteinExistence type="predicted"/>
<evidence type="ECO:0000313" key="1">
    <source>
        <dbReference type="EMBL" id="RHL44580.1"/>
    </source>
</evidence>
<protein>
    <submittedName>
        <fullName evidence="1">XRE family transcriptional regulator</fullName>
    </submittedName>
</protein>
<evidence type="ECO:0000313" key="2">
    <source>
        <dbReference type="Proteomes" id="UP000283314"/>
    </source>
</evidence>
<name>A0A415L7Z2_9FIRM</name>
<dbReference type="Proteomes" id="UP000283314">
    <property type="component" value="Unassembled WGS sequence"/>
</dbReference>
<accession>A0A415L7Z2</accession>
<comment type="caution">
    <text evidence="1">The sequence shown here is derived from an EMBL/GenBank/DDBJ whole genome shotgun (WGS) entry which is preliminary data.</text>
</comment>
<organism evidence="1 2">
    <name type="scientific">Eubacterium ventriosum</name>
    <dbReference type="NCBI Taxonomy" id="39496"/>
    <lineage>
        <taxon>Bacteria</taxon>
        <taxon>Bacillati</taxon>
        <taxon>Bacillota</taxon>
        <taxon>Clostridia</taxon>
        <taxon>Eubacteriales</taxon>
        <taxon>Eubacteriaceae</taxon>
        <taxon>Eubacterium</taxon>
    </lineage>
</organism>
<dbReference type="RefSeq" id="WP_118379941.1">
    <property type="nucleotide sequence ID" value="NZ_CABJDQ010000006.1"/>
</dbReference>
<reference evidence="1 2" key="1">
    <citation type="submission" date="2018-08" db="EMBL/GenBank/DDBJ databases">
        <title>A genome reference for cultivated species of the human gut microbiota.</title>
        <authorList>
            <person name="Zou Y."/>
            <person name="Xue W."/>
            <person name="Luo G."/>
        </authorList>
    </citation>
    <scope>NUCLEOTIDE SEQUENCE [LARGE SCALE GENOMIC DNA]</scope>
    <source>
        <strain evidence="1 2">AF37-4</strain>
    </source>
</reference>
<gene>
    <name evidence="1" type="ORF">DW018_08655</name>
</gene>
<dbReference type="AlphaFoldDB" id="A0A415L7Z2"/>
<dbReference type="GeneID" id="66467313"/>